<dbReference type="AlphaFoldDB" id="A0ABD5XN55"/>
<protein>
    <submittedName>
        <fullName evidence="1">Uncharacterized protein</fullName>
    </submittedName>
</protein>
<evidence type="ECO:0000313" key="1">
    <source>
        <dbReference type="EMBL" id="MFC7130548.1"/>
    </source>
</evidence>
<accession>A0ABD5XN55</accession>
<gene>
    <name evidence="1" type="ORF">ACFQI8_14240</name>
</gene>
<evidence type="ECO:0000313" key="2">
    <source>
        <dbReference type="Proteomes" id="UP001596460"/>
    </source>
</evidence>
<comment type="caution">
    <text evidence="1">The sequence shown here is derived from an EMBL/GenBank/DDBJ whole genome shotgun (WGS) entry which is preliminary data.</text>
</comment>
<dbReference type="EMBL" id="JBHTAB010000008">
    <property type="protein sequence ID" value="MFC7130548.1"/>
    <property type="molecule type" value="Genomic_DNA"/>
</dbReference>
<organism evidence="1 2">
    <name type="scientific">Haloferax chudinovii</name>
    <dbReference type="NCBI Taxonomy" id="1109010"/>
    <lineage>
        <taxon>Archaea</taxon>
        <taxon>Methanobacteriati</taxon>
        <taxon>Methanobacteriota</taxon>
        <taxon>Stenosarchaea group</taxon>
        <taxon>Halobacteria</taxon>
        <taxon>Halobacteriales</taxon>
        <taxon>Haloferacaceae</taxon>
        <taxon>Haloferax</taxon>
    </lineage>
</organism>
<dbReference type="Proteomes" id="UP001596460">
    <property type="component" value="Unassembled WGS sequence"/>
</dbReference>
<dbReference type="RefSeq" id="WP_390245887.1">
    <property type="nucleotide sequence ID" value="NZ_JBHTAB010000008.1"/>
</dbReference>
<keyword evidence="2" id="KW-1185">Reference proteome</keyword>
<name>A0ABD5XN55_9EURY</name>
<sequence length="303" mass="34766">MHYIPAFLRPLSQQNTGLESYVEDKVEEVNEITSPGSRVQFKQTDEVPVWRYEEGVQGKTVIEHGRKVKVPMEVENPNRHWWIITDGLLENLNPALRDHADIFDLLLALNLCIDAPVSFSQDPGQTVSGAYRVRRGTLEYRGDLSRGSFPLALLTMNEIPQQVQVSESIEEIYEMVRTFRSTQIESDVDMDIRVGLHMYDDALSSSLWTSMSNLFFVCENVLCSGRRSKPVTRIAEVTDMTEDDADKWRRAVNRLKHPDKGDVPGLLQQADFEVPSLEYMRKTTNKALLHMMRKRFSVLDDCN</sequence>
<proteinExistence type="predicted"/>
<reference evidence="1 2" key="1">
    <citation type="journal article" date="2019" name="Int. J. Syst. Evol. Microbiol.">
        <title>The Global Catalogue of Microorganisms (GCM) 10K type strain sequencing project: providing services to taxonomists for standard genome sequencing and annotation.</title>
        <authorList>
            <consortium name="The Broad Institute Genomics Platform"/>
            <consortium name="The Broad Institute Genome Sequencing Center for Infectious Disease"/>
            <person name="Wu L."/>
            <person name="Ma J."/>
        </authorList>
    </citation>
    <scope>NUCLEOTIDE SEQUENCE [LARGE SCALE GENOMIC DNA]</scope>
    <source>
        <strain evidence="1 2">DSM 26526</strain>
    </source>
</reference>